<proteinExistence type="predicted"/>
<protein>
    <submittedName>
        <fullName evidence="1">Uncharacterized protein</fullName>
    </submittedName>
</protein>
<dbReference type="AlphaFoldDB" id="A0A2S8SUE5"/>
<organism evidence="1 2">
    <name type="scientific">Abditibacterium utsteinense</name>
    <dbReference type="NCBI Taxonomy" id="1960156"/>
    <lineage>
        <taxon>Bacteria</taxon>
        <taxon>Pseudomonadati</taxon>
        <taxon>Abditibacteriota</taxon>
        <taxon>Abditibacteriia</taxon>
        <taxon>Abditibacteriales</taxon>
        <taxon>Abditibacteriaceae</taxon>
        <taxon>Abditibacterium</taxon>
    </lineage>
</organism>
<accession>A0A2S8SUE5</accession>
<dbReference type="Proteomes" id="UP000237684">
    <property type="component" value="Unassembled WGS sequence"/>
</dbReference>
<reference evidence="1 2" key="1">
    <citation type="journal article" date="2018" name="Syst. Appl. Microbiol.">
        <title>Abditibacterium utsteinense sp. nov., the first cultivated member of candidate phylum FBP, isolated from ice-free Antarctic soil samples.</title>
        <authorList>
            <person name="Tahon G."/>
            <person name="Tytgat B."/>
            <person name="Lebbe L."/>
            <person name="Carlier A."/>
            <person name="Willems A."/>
        </authorList>
    </citation>
    <scope>NUCLEOTIDE SEQUENCE [LARGE SCALE GENOMIC DNA]</scope>
    <source>
        <strain evidence="1 2">LMG 29911</strain>
    </source>
</reference>
<gene>
    <name evidence="1" type="ORF">B1R32_10587</name>
</gene>
<dbReference type="EMBL" id="NIGF01000005">
    <property type="protein sequence ID" value="PQV64406.1"/>
    <property type="molecule type" value="Genomic_DNA"/>
</dbReference>
<name>A0A2S8SUE5_9BACT</name>
<sequence length="189" mass="21588">MNDSFFQILQKAKRGDSPVALYTNVENPRAFLAGWVEAVTSDHVVLRHLSPEGRYDGYILKYLDSIFRVDTEGRYLERLSFLFTARKQDFPLQLMPKTDEDANLIPEILNAAVREDLMVTIEIAAEDIENGAVKEIGFDTVSLDVFDHYGVIDREATVHLEAISEVRVDSERLQSLKLLSRWHHLPGLE</sequence>
<dbReference type="RefSeq" id="WP_123580472.1">
    <property type="nucleotide sequence ID" value="NZ_NIGF01000005.1"/>
</dbReference>
<keyword evidence="2" id="KW-1185">Reference proteome</keyword>
<dbReference type="InParanoid" id="A0A2S8SUE5"/>
<comment type="caution">
    <text evidence="1">The sequence shown here is derived from an EMBL/GenBank/DDBJ whole genome shotgun (WGS) entry which is preliminary data.</text>
</comment>
<dbReference type="OrthoDB" id="2989721at2"/>
<evidence type="ECO:0000313" key="1">
    <source>
        <dbReference type="EMBL" id="PQV64406.1"/>
    </source>
</evidence>
<evidence type="ECO:0000313" key="2">
    <source>
        <dbReference type="Proteomes" id="UP000237684"/>
    </source>
</evidence>